<dbReference type="AlphaFoldDB" id="A0A660SGP9"/>
<dbReference type="Gene3D" id="3.30.460.10">
    <property type="entry name" value="Beta Polymerase, domain 2"/>
    <property type="match status" value="1"/>
</dbReference>
<dbReference type="CDD" id="cd05403">
    <property type="entry name" value="NT_KNTase_like"/>
    <property type="match status" value="1"/>
</dbReference>
<evidence type="ECO:0000259" key="1">
    <source>
        <dbReference type="Pfam" id="PF01909"/>
    </source>
</evidence>
<protein>
    <recommendedName>
        <fullName evidence="1">Polymerase nucleotidyl transferase domain-containing protein</fullName>
    </recommendedName>
</protein>
<dbReference type="GO" id="GO:0016779">
    <property type="term" value="F:nucleotidyltransferase activity"/>
    <property type="evidence" value="ECO:0007669"/>
    <property type="project" value="InterPro"/>
</dbReference>
<dbReference type="InterPro" id="IPR043519">
    <property type="entry name" value="NT_sf"/>
</dbReference>
<dbReference type="InterPro" id="IPR002934">
    <property type="entry name" value="Polymerase_NTP_transf_dom"/>
</dbReference>
<dbReference type="EMBL" id="QNBE01000057">
    <property type="protein sequence ID" value="RKX69968.1"/>
    <property type="molecule type" value="Genomic_DNA"/>
</dbReference>
<evidence type="ECO:0000313" key="2">
    <source>
        <dbReference type="EMBL" id="RKX69968.1"/>
    </source>
</evidence>
<comment type="caution">
    <text evidence="2">The sequence shown here is derived from an EMBL/GenBank/DDBJ whole genome shotgun (WGS) entry which is preliminary data.</text>
</comment>
<evidence type="ECO:0000313" key="3">
    <source>
        <dbReference type="Proteomes" id="UP000268469"/>
    </source>
</evidence>
<dbReference type="Proteomes" id="UP000268469">
    <property type="component" value="Unassembled WGS sequence"/>
</dbReference>
<reference evidence="2 3" key="1">
    <citation type="submission" date="2018-06" db="EMBL/GenBank/DDBJ databases">
        <title>Extensive metabolic versatility and redundancy in microbially diverse, dynamic hydrothermal sediments.</title>
        <authorList>
            <person name="Dombrowski N."/>
            <person name="Teske A."/>
            <person name="Baker B.J."/>
        </authorList>
    </citation>
    <scope>NUCLEOTIDE SEQUENCE [LARGE SCALE GENOMIC DNA]</scope>
    <source>
        <strain evidence="2">B36_G15</strain>
    </source>
</reference>
<gene>
    <name evidence="2" type="ORF">DRP53_06505</name>
</gene>
<proteinExistence type="predicted"/>
<dbReference type="Pfam" id="PF01909">
    <property type="entry name" value="NTP_transf_2"/>
    <property type="match status" value="1"/>
</dbReference>
<feature type="domain" description="Polymerase nucleotidyl transferase" evidence="1">
    <location>
        <begin position="29"/>
        <end position="95"/>
    </location>
</feature>
<dbReference type="SUPFAM" id="SSF81301">
    <property type="entry name" value="Nucleotidyltransferase"/>
    <property type="match status" value="1"/>
</dbReference>
<sequence>MPRGSSSSVRIFYPSFNRAELLQKLRTGIDQLKQSLPLIRVILFGSYAKNRATVASNIDLLVIYRGERREDAFAIVKKTISIPRLEPHVYSEAEYKSLRNTIDMMIADGIVLL</sequence>
<accession>A0A660SGP9</accession>
<name>A0A660SGP9_UNCW3</name>
<organism evidence="2 3">
    <name type="scientific">candidate division WOR-3 bacterium</name>
    <dbReference type="NCBI Taxonomy" id="2052148"/>
    <lineage>
        <taxon>Bacteria</taxon>
        <taxon>Bacteria division WOR-3</taxon>
    </lineage>
</organism>